<feature type="binding site" evidence="1">
    <location>
        <position position="59"/>
    </location>
    <ligand>
        <name>Mg(2+)</name>
        <dbReference type="ChEBI" id="CHEBI:18420"/>
        <label>1</label>
    </ligand>
</feature>
<dbReference type="Gene3D" id="2.60.120.560">
    <property type="entry name" value="Exo-inulinase, domain 1"/>
    <property type="match status" value="1"/>
</dbReference>
<feature type="binding site" evidence="1">
    <location>
        <position position="58"/>
    </location>
    <ligand>
        <name>Mg(2+)</name>
        <dbReference type="ChEBI" id="CHEBI:18420"/>
        <label>1</label>
    </ligand>
</feature>
<evidence type="ECO:0000256" key="1">
    <source>
        <dbReference type="PIRSR" id="PIRSR605502-1"/>
    </source>
</evidence>
<reference evidence="2 3" key="1">
    <citation type="submission" date="2018-11" db="EMBL/GenBank/DDBJ databases">
        <title>Complete Genome Sequence of Vbrio mediterranei 117-T6: a Potential Pathogen Bacteria Isolated from the Conchocelis of Pyropia.</title>
        <authorList>
            <person name="Liu Q."/>
        </authorList>
    </citation>
    <scope>NUCLEOTIDE SEQUENCE [LARGE SCALE GENOMIC DNA]</scope>
    <source>
        <strain evidence="2 3">117-T6</strain>
    </source>
</reference>
<sequence>MKLDNTYYEKLYAGILGKIIGVYAGRPFEGWVNEHIVDQFGEINRYVNEQVNHPLIVSDDDITGTFMFTHALEDHEYRSDFSSQHLGQSWLDNLIEGKTILWWGGYGQSTEHTAWLNLRNGFEAPHSGSIETNGKTVAEQIGAQIFIDGWALINPAMPDKAAQMATEAAKVSHDGEAVHAAVLLAVMESQAFIETDLHALIDLGLSYIPKESKIAEVINAVRGWHEENPRDWNWAFSQLKTHYGYDKFDGTCHVIPNHGLIILSLLYGGESFHESMKIVNTLGWDTDCNAANVGCLNGIRLGLAALDDGFDWRTPVADRILLPSANIQDHIFDAVQEADKLYAIAHQLHHNERLPKRPRFHFTPKGSLQGFAINPDLNYNQNARLSNSEQALRLDFSHLVCGVPLQVSTATHTPLDSKVNESSYHIVGSPTLYPSQTIEASVSGATDYDHASVSFYVDTYDSQMNVERIFSEPFTLSTQPQTHQWTLPKLDNVMIATVGLQISNPHSGNDAGYIKLHSLDWQGTPSQTIGIDSNPIHEIWESSFINTMDTCIKFDNQDIYRLVNNDASHPGLYVYGSKDWHDYSLSIALKPQIKQAFGPIVRYQGLERYYRVELNTDDQISLIRREFGKDVVIAIEPFQWQPHERYHFDLSVNGNLFACSINGKQVLTSIDETMPDTYQSGGVGFYNQLGPVHFTDMTVVAL</sequence>
<dbReference type="GO" id="GO:0016787">
    <property type="term" value="F:hydrolase activity"/>
    <property type="evidence" value="ECO:0007669"/>
    <property type="project" value="UniProtKB-KW"/>
</dbReference>
<feature type="binding site" evidence="1">
    <location>
        <position position="60"/>
    </location>
    <ligand>
        <name>Mg(2+)</name>
        <dbReference type="ChEBI" id="CHEBI:18420"/>
        <label>1</label>
    </ligand>
</feature>
<feature type="binding site" evidence="1">
    <location>
        <position position="287"/>
    </location>
    <ligand>
        <name>Mg(2+)</name>
        <dbReference type="ChEBI" id="CHEBI:18420"/>
        <label>1</label>
    </ligand>
</feature>
<dbReference type="Proteomes" id="UP000279760">
    <property type="component" value="Chromosome 2"/>
</dbReference>
<gene>
    <name evidence="2" type="ORF">ECB94_17875</name>
</gene>
<evidence type="ECO:0000313" key="2">
    <source>
        <dbReference type="EMBL" id="AYV23176.1"/>
    </source>
</evidence>
<dbReference type="AlphaFoldDB" id="A0A3G4VEB2"/>
<accession>A0A3G4VEB2</accession>
<feature type="binding site" evidence="1">
    <location>
        <position position="285"/>
    </location>
    <ligand>
        <name>Mg(2+)</name>
        <dbReference type="ChEBI" id="CHEBI:18420"/>
        <label>1</label>
    </ligand>
</feature>
<proteinExistence type="predicted"/>
<keyword evidence="1" id="KW-0460">Magnesium</keyword>
<dbReference type="InterPro" id="IPR036705">
    <property type="entry name" value="Ribosyl_crysJ1_sf"/>
</dbReference>
<dbReference type="GO" id="GO:0046872">
    <property type="term" value="F:metal ion binding"/>
    <property type="evidence" value="ECO:0007669"/>
    <property type="project" value="UniProtKB-KW"/>
</dbReference>
<dbReference type="EMBL" id="CP033578">
    <property type="protein sequence ID" value="AYV23176.1"/>
    <property type="molecule type" value="Genomic_DNA"/>
</dbReference>
<protein>
    <submittedName>
        <fullName evidence="2">ADP-ribosylglycohydrolase family protein</fullName>
    </submittedName>
</protein>
<keyword evidence="1" id="KW-0479">Metal-binding</keyword>
<organism evidence="2 3">
    <name type="scientific">Vibrio mediterranei</name>
    <dbReference type="NCBI Taxonomy" id="689"/>
    <lineage>
        <taxon>Bacteria</taxon>
        <taxon>Pseudomonadati</taxon>
        <taxon>Pseudomonadota</taxon>
        <taxon>Gammaproteobacteria</taxon>
        <taxon>Vibrionales</taxon>
        <taxon>Vibrionaceae</taxon>
        <taxon>Vibrio</taxon>
    </lineage>
</organism>
<keyword evidence="2" id="KW-0378">Hydrolase</keyword>
<dbReference type="RefSeq" id="WP_124941279.1">
    <property type="nucleotide sequence ID" value="NZ_CP033578.1"/>
</dbReference>
<comment type="cofactor">
    <cofactor evidence="1">
        <name>Mg(2+)</name>
        <dbReference type="ChEBI" id="CHEBI:18420"/>
    </cofactor>
    <text evidence="1">Binds 2 magnesium ions per subunit.</text>
</comment>
<evidence type="ECO:0000313" key="3">
    <source>
        <dbReference type="Proteomes" id="UP000279760"/>
    </source>
</evidence>
<dbReference type="Gene3D" id="1.10.4080.10">
    <property type="entry name" value="ADP-ribosylation/Crystallin J1"/>
    <property type="match status" value="1"/>
</dbReference>
<dbReference type="InterPro" id="IPR005502">
    <property type="entry name" value="Ribosyl_crysJ1"/>
</dbReference>
<dbReference type="SUPFAM" id="SSF101478">
    <property type="entry name" value="ADP-ribosylglycohydrolase"/>
    <property type="match status" value="1"/>
</dbReference>
<name>A0A3G4VEB2_9VIBR</name>
<dbReference type="Pfam" id="PF03747">
    <property type="entry name" value="ADP_ribosyl_GH"/>
    <property type="match status" value="1"/>
</dbReference>